<accession>A0A1G2DDE5</accession>
<evidence type="ECO:0000313" key="2">
    <source>
        <dbReference type="EMBL" id="OGZ11659.1"/>
    </source>
</evidence>
<feature type="region of interest" description="Disordered" evidence="1">
    <location>
        <begin position="18"/>
        <end position="39"/>
    </location>
</feature>
<evidence type="ECO:0000313" key="3">
    <source>
        <dbReference type="Proteomes" id="UP000178099"/>
    </source>
</evidence>
<proteinExistence type="predicted"/>
<sequence>MIDCFQCFSFRQPEPAPKEVAKMPNLSSHPGDDKGPRPVELNCPVCQQKLFAYFLSPKAAANLQPSKPRMPEHQYKKARCTGSHQIFDSNSSRVAECLADVHAALHPDHIQTREELVRRLRERADFIEGEIETDNFLNGDAD</sequence>
<organism evidence="2 3">
    <name type="scientific">Candidatus Lloydbacteria bacterium RIFCSPHIGHO2_02_FULL_51_22</name>
    <dbReference type="NCBI Taxonomy" id="1798663"/>
    <lineage>
        <taxon>Bacteria</taxon>
        <taxon>Candidatus Lloydiibacteriota</taxon>
    </lineage>
</organism>
<reference evidence="2 3" key="1">
    <citation type="journal article" date="2016" name="Nat. Commun.">
        <title>Thousands of microbial genomes shed light on interconnected biogeochemical processes in an aquifer system.</title>
        <authorList>
            <person name="Anantharaman K."/>
            <person name="Brown C.T."/>
            <person name="Hug L.A."/>
            <person name="Sharon I."/>
            <person name="Castelle C.J."/>
            <person name="Probst A.J."/>
            <person name="Thomas B.C."/>
            <person name="Singh A."/>
            <person name="Wilkins M.J."/>
            <person name="Karaoz U."/>
            <person name="Brodie E.L."/>
            <person name="Williams K.H."/>
            <person name="Hubbard S.S."/>
            <person name="Banfield J.F."/>
        </authorList>
    </citation>
    <scope>NUCLEOTIDE SEQUENCE [LARGE SCALE GENOMIC DNA]</scope>
</reference>
<evidence type="ECO:0000256" key="1">
    <source>
        <dbReference type="SAM" id="MobiDB-lite"/>
    </source>
</evidence>
<dbReference type="Proteomes" id="UP000178099">
    <property type="component" value="Unassembled WGS sequence"/>
</dbReference>
<comment type="caution">
    <text evidence="2">The sequence shown here is derived from an EMBL/GenBank/DDBJ whole genome shotgun (WGS) entry which is preliminary data.</text>
</comment>
<name>A0A1G2DDE5_9BACT</name>
<dbReference type="AlphaFoldDB" id="A0A1G2DDE5"/>
<gene>
    <name evidence="2" type="ORF">A3D67_00510</name>
</gene>
<protein>
    <submittedName>
        <fullName evidence="2">Uncharacterized protein</fullName>
    </submittedName>
</protein>
<dbReference type="EMBL" id="MHLN01000017">
    <property type="protein sequence ID" value="OGZ11659.1"/>
    <property type="molecule type" value="Genomic_DNA"/>
</dbReference>